<evidence type="ECO:0000313" key="4">
    <source>
        <dbReference type="Proteomes" id="UP000326799"/>
    </source>
</evidence>
<dbReference type="AlphaFoldDB" id="A0A5N6ETA2"/>
<feature type="non-terminal residue" evidence="3">
    <location>
        <position position="72"/>
    </location>
</feature>
<evidence type="ECO:0000256" key="1">
    <source>
        <dbReference type="SAM" id="MobiDB-lite"/>
    </source>
</evidence>
<name>A0A5N6ETA2_9EURO</name>
<proteinExistence type="predicted"/>
<evidence type="ECO:0000313" key="3">
    <source>
        <dbReference type="EMBL" id="KAB8220762.1"/>
    </source>
</evidence>
<dbReference type="Proteomes" id="UP000326799">
    <property type="component" value="Unassembled WGS sequence"/>
</dbReference>
<dbReference type="EMBL" id="ML733426">
    <property type="protein sequence ID" value="KAB8220762.1"/>
    <property type="molecule type" value="Genomic_DNA"/>
</dbReference>
<feature type="compositionally biased region" description="Basic and acidic residues" evidence="1">
    <location>
        <begin position="46"/>
        <end position="58"/>
    </location>
</feature>
<keyword evidence="2" id="KW-0472">Membrane</keyword>
<keyword evidence="2" id="KW-1133">Transmembrane helix</keyword>
<keyword evidence="2" id="KW-0812">Transmembrane</keyword>
<feature type="region of interest" description="Disordered" evidence="1">
    <location>
        <begin position="46"/>
        <end position="72"/>
    </location>
</feature>
<evidence type="ECO:0000256" key="2">
    <source>
        <dbReference type="SAM" id="Phobius"/>
    </source>
</evidence>
<keyword evidence="4" id="KW-1185">Reference proteome</keyword>
<feature type="transmembrane region" description="Helical" evidence="2">
    <location>
        <begin position="18"/>
        <end position="41"/>
    </location>
</feature>
<reference evidence="3 4" key="1">
    <citation type="submission" date="2019-04" db="EMBL/GenBank/DDBJ databases">
        <title>Fungal friends and foes A comparative genomics study of 23 Aspergillus species from section Flavi.</title>
        <authorList>
            <consortium name="DOE Joint Genome Institute"/>
            <person name="Kjaerbolling I."/>
            <person name="Vesth T.C."/>
            <person name="Frisvad J.C."/>
            <person name="Nybo J.L."/>
            <person name="Theobald S."/>
            <person name="Kildgaard S."/>
            <person name="Petersen T.I."/>
            <person name="Kuo A."/>
            <person name="Sato A."/>
            <person name="Lyhne E.K."/>
            <person name="Kogle M.E."/>
            <person name="Wiebenga A."/>
            <person name="Kun R.S."/>
            <person name="Lubbers R.J."/>
            <person name="Makela M.R."/>
            <person name="Barry K."/>
            <person name="Chovatia M."/>
            <person name="Clum A."/>
            <person name="Daum C."/>
            <person name="Haridas S."/>
            <person name="He G."/>
            <person name="LaButti K."/>
            <person name="Lipzen A."/>
            <person name="Mondo S."/>
            <person name="Pangilinan J."/>
            <person name="Riley R."/>
            <person name="Salamov A."/>
            <person name="Simmons B.A."/>
            <person name="Magnuson J.K."/>
            <person name="Henrissat B."/>
            <person name="Mortensen U.H."/>
            <person name="Larsen T.O."/>
            <person name="De vries R.P."/>
            <person name="Grigoriev I.V."/>
            <person name="Machida M."/>
            <person name="Baker S.E."/>
            <person name="Andersen M.R."/>
        </authorList>
    </citation>
    <scope>NUCLEOTIDE SEQUENCE [LARGE SCALE GENOMIC DNA]</scope>
    <source>
        <strain evidence="3 4">CBS 126849</strain>
    </source>
</reference>
<sequence>MVILGCLVQNYSHLCGPIFPFFLVLFFLALTVFLSLPRLLVRPRREQKSREKEKKKETQCAASQPNGKIIDV</sequence>
<gene>
    <name evidence="3" type="ORF">BDV33DRAFT_171710</name>
</gene>
<protein>
    <submittedName>
        <fullName evidence="3">Uncharacterized protein</fullName>
    </submittedName>
</protein>
<accession>A0A5N6ETA2</accession>
<organism evidence="3 4">
    <name type="scientific">Aspergillus novoparasiticus</name>
    <dbReference type="NCBI Taxonomy" id="986946"/>
    <lineage>
        <taxon>Eukaryota</taxon>
        <taxon>Fungi</taxon>
        <taxon>Dikarya</taxon>
        <taxon>Ascomycota</taxon>
        <taxon>Pezizomycotina</taxon>
        <taxon>Eurotiomycetes</taxon>
        <taxon>Eurotiomycetidae</taxon>
        <taxon>Eurotiales</taxon>
        <taxon>Aspergillaceae</taxon>
        <taxon>Aspergillus</taxon>
        <taxon>Aspergillus subgen. Circumdati</taxon>
    </lineage>
</organism>